<name>A0A8T0H653_CERPU</name>
<comment type="caution">
    <text evidence="2">The sequence shown here is derived from an EMBL/GenBank/DDBJ whole genome shotgun (WGS) entry which is preliminary data.</text>
</comment>
<dbReference type="Proteomes" id="UP000822688">
    <property type="component" value="Chromosome 8"/>
</dbReference>
<reference evidence="2" key="1">
    <citation type="submission" date="2020-06" db="EMBL/GenBank/DDBJ databases">
        <title>WGS assembly of Ceratodon purpureus strain R40.</title>
        <authorList>
            <person name="Carey S.B."/>
            <person name="Jenkins J."/>
            <person name="Shu S."/>
            <person name="Lovell J.T."/>
            <person name="Sreedasyam A."/>
            <person name="Maumus F."/>
            <person name="Tiley G.P."/>
            <person name="Fernandez-Pozo N."/>
            <person name="Barry K."/>
            <person name="Chen C."/>
            <person name="Wang M."/>
            <person name="Lipzen A."/>
            <person name="Daum C."/>
            <person name="Saski C.A."/>
            <person name="Payton A.C."/>
            <person name="Mcbreen J.C."/>
            <person name="Conrad R.E."/>
            <person name="Kollar L.M."/>
            <person name="Olsson S."/>
            <person name="Huttunen S."/>
            <person name="Landis J.B."/>
            <person name="Wickett N.J."/>
            <person name="Johnson M.G."/>
            <person name="Rensing S.A."/>
            <person name="Grimwood J."/>
            <person name="Schmutz J."/>
            <person name="Mcdaniel S.F."/>
        </authorList>
    </citation>
    <scope>NUCLEOTIDE SEQUENCE</scope>
    <source>
        <strain evidence="2">R40</strain>
    </source>
</reference>
<evidence type="ECO:0000256" key="1">
    <source>
        <dbReference type="SAM" id="MobiDB-lite"/>
    </source>
</evidence>
<proteinExistence type="predicted"/>
<feature type="region of interest" description="Disordered" evidence="1">
    <location>
        <begin position="1"/>
        <end position="32"/>
    </location>
</feature>
<evidence type="ECO:0000313" key="2">
    <source>
        <dbReference type="EMBL" id="KAG0564592.1"/>
    </source>
</evidence>
<keyword evidence="3" id="KW-1185">Reference proteome</keyword>
<sequence length="70" mass="7964">MHAHAHGNHHRRLHHRSNNPCNTLQHSPPLRKGAWRGVEFGNWFEEDGGNGGRGGVGVAMERSCRRSCRW</sequence>
<dbReference type="AlphaFoldDB" id="A0A8T0H653"/>
<feature type="compositionally biased region" description="Basic residues" evidence="1">
    <location>
        <begin position="1"/>
        <end position="17"/>
    </location>
</feature>
<organism evidence="2 3">
    <name type="scientific">Ceratodon purpureus</name>
    <name type="common">Fire moss</name>
    <name type="synonym">Dicranum purpureum</name>
    <dbReference type="NCBI Taxonomy" id="3225"/>
    <lineage>
        <taxon>Eukaryota</taxon>
        <taxon>Viridiplantae</taxon>
        <taxon>Streptophyta</taxon>
        <taxon>Embryophyta</taxon>
        <taxon>Bryophyta</taxon>
        <taxon>Bryophytina</taxon>
        <taxon>Bryopsida</taxon>
        <taxon>Dicranidae</taxon>
        <taxon>Pseudoditrichales</taxon>
        <taxon>Ditrichaceae</taxon>
        <taxon>Ceratodon</taxon>
    </lineage>
</organism>
<protein>
    <submittedName>
        <fullName evidence="2">Uncharacterized protein</fullName>
    </submittedName>
</protein>
<gene>
    <name evidence="2" type="ORF">KC19_8G123500</name>
</gene>
<evidence type="ECO:0000313" key="3">
    <source>
        <dbReference type="Proteomes" id="UP000822688"/>
    </source>
</evidence>
<accession>A0A8T0H653</accession>
<dbReference type="EMBL" id="CM026429">
    <property type="protein sequence ID" value="KAG0564592.1"/>
    <property type="molecule type" value="Genomic_DNA"/>
</dbReference>